<accession>A0A8S1RUT4</accession>
<dbReference type="PANTHER" id="PTHR33706">
    <property type="entry name" value="MORN VARIANT REPEAT PROTEIN"/>
    <property type="match status" value="1"/>
</dbReference>
<dbReference type="OrthoDB" id="326273at2759"/>
<comment type="caution">
    <text evidence="1">The sequence shown here is derived from an EMBL/GenBank/DDBJ whole genome shotgun (WGS) entry which is preliminary data.</text>
</comment>
<dbReference type="AlphaFoldDB" id="A0A8S1RUT4"/>
<keyword evidence="2" id="KW-1185">Reference proteome</keyword>
<organism evidence="1 2">
    <name type="scientific">Paramecium sonneborni</name>
    <dbReference type="NCBI Taxonomy" id="65129"/>
    <lineage>
        <taxon>Eukaryota</taxon>
        <taxon>Sar</taxon>
        <taxon>Alveolata</taxon>
        <taxon>Ciliophora</taxon>
        <taxon>Intramacronucleata</taxon>
        <taxon>Oligohymenophorea</taxon>
        <taxon>Peniculida</taxon>
        <taxon>Parameciidae</taxon>
        <taxon>Paramecium</taxon>
    </lineage>
</organism>
<sequence length="224" mass="26579">MYKAMITLRNQNCLIIWIKSTSFNGEDSMAKIKRQIVNGLLFGMGNFQTMLADTIKKDLLENFWLKAQIYELGEYLNGFRIGKWKYFNNNESIGGGFYKNQDKKTGKWIEMDEGFYKCKQVTHKGEYNMNGLKIGRWDIMNCKGKEKEYKEMQILRKEEYIVVVDYMIQKEIRKRLESGYKWIGNIIQITYNNGEYNMKGEKAGNWVKMYVKENKKIGDTKYIN</sequence>
<protein>
    <recommendedName>
        <fullName evidence="3">MORN repeat protein</fullName>
    </recommendedName>
</protein>
<dbReference type="EMBL" id="CAJJDN010000371">
    <property type="protein sequence ID" value="CAD8131087.1"/>
    <property type="molecule type" value="Genomic_DNA"/>
</dbReference>
<proteinExistence type="predicted"/>
<dbReference type="PANTHER" id="PTHR33706:SF1">
    <property type="entry name" value="TPR REPEAT PROTEIN"/>
    <property type="match status" value="1"/>
</dbReference>
<dbReference type="Proteomes" id="UP000692954">
    <property type="component" value="Unassembled WGS sequence"/>
</dbReference>
<evidence type="ECO:0000313" key="1">
    <source>
        <dbReference type="EMBL" id="CAD8131087.1"/>
    </source>
</evidence>
<name>A0A8S1RUT4_9CILI</name>
<evidence type="ECO:0000313" key="2">
    <source>
        <dbReference type="Proteomes" id="UP000692954"/>
    </source>
</evidence>
<reference evidence="1" key="1">
    <citation type="submission" date="2021-01" db="EMBL/GenBank/DDBJ databases">
        <authorList>
            <consortium name="Genoscope - CEA"/>
            <person name="William W."/>
        </authorList>
    </citation>
    <scope>NUCLEOTIDE SEQUENCE</scope>
</reference>
<evidence type="ECO:0008006" key="3">
    <source>
        <dbReference type="Google" id="ProtNLM"/>
    </source>
</evidence>
<gene>
    <name evidence="1" type="ORF">PSON_ATCC_30995.1.T3710001</name>
</gene>